<dbReference type="Proteomes" id="UP001300871">
    <property type="component" value="Unassembled WGS sequence"/>
</dbReference>
<dbReference type="AlphaFoldDB" id="A0AAW6AUG2"/>
<dbReference type="RefSeq" id="WP_003497077.1">
    <property type="nucleotide sequence ID" value="NZ_JADNHH010000016.1"/>
</dbReference>
<accession>A0AAW6AUG2</accession>
<proteinExistence type="predicted"/>
<dbReference type="EMBL" id="JAQLGM010000018">
    <property type="protein sequence ID" value="MDB2000346.1"/>
    <property type="molecule type" value="Genomic_DNA"/>
</dbReference>
<sequence length="208" mass="24736">MKRKEVSESIPPHIKTANEFVNVKDIKGNFLYTKDDYIFGYVRLYQFNLDLLSREERYIKTQALTSSFEADRKSFDYLSFPREIDLDDYKNSLKEKYKDELNNLGKRRILLIMMQTAQTLTTSGENYEHQQFIKIWQRIAGHEAEAKHDLYERLEEFKNRYISVGVQAEILDEQEIMKLCNLFGNSRQVSYENIESNLMYSNIPQIRG</sequence>
<name>A0AAW6AUG2_CLOSY</name>
<organism evidence="1 2">
    <name type="scientific">Clostridium symbiosum</name>
    <name type="common">Bacteroides symbiosus</name>
    <dbReference type="NCBI Taxonomy" id="1512"/>
    <lineage>
        <taxon>Bacteria</taxon>
        <taxon>Bacillati</taxon>
        <taxon>Bacillota</taxon>
        <taxon>Clostridia</taxon>
        <taxon>Lachnospirales</taxon>
        <taxon>Lachnospiraceae</taxon>
        <taxon>Otoolea</taxon>
    </lineage>
</organism>
<gene>
    <name evidence="1" type="ORF">PM006_09050</name>
</gene>
<protein>
    <submittedName>
        <fullName evidence="1">Uncharacterized protein</fullName>
    </submittedName>
</protein>
<evidence type="ECO:0000313" key="1">
    <source>
        <dbReference type="EMBL" id="MDB2000346.1"/>
    </source>
</evidence>
<reference evidence="1" key="1">
    <citation type="submission" date="2023-01" db="EMBL/GenBank/DDBJ databases">
        <title>Human gut microbiome strain richness.</title>
        <authorList>
            <person name="Chen-Liaw A."/>
        </authorList>
    </citation>
    <scope>NUCLEOTIDE SEQUENCE</scope>
    <source>
        <strain evidence="1">B1_m1001713B170214d0_201011</strain>
    </source>
</reference>
<evidence type="ECO:0000313" key="2">
    <source>
        <dbReference type="Proteomes" id="UP001300871"/>
    </source>
</evidence>
<comment type="caution">
    <text evidence="1">The sequence shown here is derived from an EMBL/GenBank/DDBJ whole genome shotgun (WGS) entry which is preliminary data.</text>
</comment>